<protein>
    <submittedName>
        <fullName evidence="2">Dihydrofolate reductase family protein</fullName>
    </submittedName>
</protein>
<accession>A0A9X2NIK3</accession>
<dbReference type="Pfam" id="PF01872">
    <property type="entry name" value="RibD_C"/>
    <property type="match status" value="1"/>
</dbReference>
<dbReference type="Gene3D" id="3.40.430.10">
    <property type="entry name" value="Dihydrofolate Reductase, subunit A"/>
    <property type="match status" value="1"/>
</dbReference>
<sequence length="197" mass="21035">MADVIANMSMSLDGFVADPEDRIDHLFEWFGNGDVEVPTAVDWATFKTSEASAKMLRDAMDNVGALLTGRRLFTLTQGWGGAHPMGAPVFVVTHEAPADWAHPDAPFTFVTDGLESAVEQAKKVAGDKNVAVASTTLAQQCLNLGLLDGIQVDLVPVLLGAGVRFFDHLDATTRLTGPEVVEGTGVTHLSYRIKRGA</sequence>
<dbReference type="AlphaFoldDB" id="A0A9X2NIK3"/>
<keyword evidence="3" id="KW-1185">Reference proteome</keyword>
<dbReference type="InterPro" id="IPR002734">
    <property type="entry name" value="RibDG_C"/>
</dbReference>
<evidence type="ECO:0000313" key="3">
    <source>
        <dbReference type="Proteomes" id="UP001144096"/>
    </source>
</evidence>
<dbReference type="InterPro" id="IPR024072">
    <property type="entry name" value="DHFR-like_dom_sf"/>
</dbReference>
<evidence type="ECO:0000259" key="1">
    <source>
        <dbReference type="Pfam" id="PF01872"/>
    </source>
</evidence>
<organism evidence="2 3">
    <name type="scientific">Amycolatopsis iheyensis</name>
    <dbReference type="NCBI Taxonomy" id="2945988"/>
    <lineage>
        <taxon>Bacteria</taxon>
        <taxon>Bacillati</taxon>
        <taxon>Actinomycetota</taxon>
        <taxon>Actinomycetes</taxon>
        <taxon>Pseudonocardiales</taxon>
        <taxon>Pseudonocardiaceae</taxon>
        <taxon>Amycolatopsis</taxon>
    </lineage>
</organism>
<dbReference type="EMBL" id="JAMXQV010000026">
    <property type="protein sequence ID" value="MCR6488518.1"/>
    <property type="molecule type" value="Genomic_DNA"/>
</dbReference>
<dbReference type="Proteomes" id="UP001144096">
    <property type="component" value="Unassembled WGS sequence"/>
</dbReference>
<dbReference type="RefSeq" id="WP_257925081.1">
    <property type="nucleotide sequence ID" value="NZ_JAMXQV010000026.1"/>
</dbReference>
<evidence type="ECO:0000313" key="2">
    <source>
        <dbReference type="EMBL" id="MCR6488518.1"/>
    </source>
</evidence>
<dbReference type="GO" id="GO:0008703">
    <property type="term" value="F:5-amino-6-(5-phosphoribosylamino)uracil reductase activity"/>
    <property type="evidence" value="ECO:0007669"/>
    <property type="project" value="InterPro"/>
</dbReference>
<proteinExistence type="predicted"/>
<comment type="caution">
    <text evidence="2">The sequence shown here is derived from an EMBL/GenBank/DDBJ whole genome shotgun (WGS) entry which is preliminary data.</text>
</comment>
<reference evidence="2" key="1">
    <citation type="submission" date="2022-06" db="EMBL/GenBank/DDBJ databases">
        <title>Amycolatopsis iheyaensis sp. nov., a new species of the genus Amycolatopsis isolated from soil in Iheya island, Japan.</title>
        <authorList>
            <person name="Ngamcharungchit C."/>
            <person name="Kanto H."/>
            <person name="Take A."/>
            <person name="Intra B."/>
            <person name="Matsumoto A."/>
            <person name="Panbangred W."/>
            <person name="Inahashi Y."/>
        </authorList>
    </citation>
    <scope>NUCLEOTIDE SEQUENCE</scope>
    <source>
        <strain evidence="2">OK19-0408</strain>
    </source>
</reference>
<dbReference type="SUPFAM" id="SSF53597">
    <property type="entry name" value="Dihydrofolate reductase-like"/>
    <property type="match status" value="1"/>
</dbReference>
<dbReference type="GO" id="GO:0009231">
    <property type="term" value="P:riboflavin biosynthetic process"/>
    <property type="evidence" value="ECO:0007669"/>
    <property type="project" value="InterPro"/>
</dbReference>
<gene>
    <name evidence="2" type="ORF">M8542_37390</name>
</gene>
<feature type="domain" description="Bacterial bifunctional deaminase-reductase C-terminal" evidence="1">
    <location>
        <begin position="4"/>
        <end position="176"/>
    </location>
</feature>
<name>A0A9X2NIK3_9PSEU</name>